<feature type="domain" description="Response regulatory" evidence="2">
    <location>
        <begin position="5"/>
        <end position="116"/>
    </location>
</feature>
<dbReference type="SUPFAM" id="SSF52172">
    <property type="entry name" value="CheY-like"/>
    <property type="match status" value="1"/>
</dbReference>
<evidence type="ECO:0000259" key="3">
    <source>
        <dbReference type="PROSITE" id="PS50930"/>
    </source>
</evidence>
<proteinExistence type="predicted"/>
<dbReference type="InterPro" id="IPR046947">
    <property type="entry name" value="LytR-like"/>
</dbReference>
<feature type="domain" description="HTH LytTR-type" evidence="3">
    <location>
        <begin position="134"/>
        <end position="202"/>
    </location>
</feature>
<dbReference type="Pfam" id="PF00072">
    <property type="entry name" value="Response_reg"/>
    <property type="match status" value="1"/>
</dbReference>
<evidence type="ECO:0000256" key="1">
    <source>
        <dbReference type="PROSITE-ProRule" id="PRU00169"/>
    </source>
</evidence>
<dbReference type="GO" id="GO:0003677">
    <property type="term" value="F:DNA binding"/>
    <property type="evidence" value="ECO:0007669"/>
    <property type="project" value="InterPro"/>
</dbReference>
<dbReference type="AlphaFoldDB" id="A0A1G6NAR1"/>
<dbReference type="GO" id="GO:0000156">
    <property type="term" value="F:phosphorelay response regulator activity"/>
    <property type="evidence" value="ECO:0007669"/>
    <property type="project" value="InterPro"/>
</dbReference>
<sequence>MELINYVILDDEPIAHRIIEGYCENFSFLNKVGNFYNGFEALEFFRKGKADLIFLDINMPKLTGFEMLKSISDPPKVIVTSAHQEFAVEGYELDITDYLLKPFGLDRFIKAINKLRVGERKTNEHSDVEYPGRIFLKSDKKYVQLELNDIFYVQALGNYTKVFHSQGMLICPDKISDLEAKLPSPGFIRVHKSYLINRDRIEFVEGNQIKVAEVMIPIGQTYKTRLQGFLN</sequence>
<dbReference type="PANTHER" id="PTHR37299:SF1">
    <property type="entry name" value="STAGE 0 SPORULATION PROTEIN A HOMOLOG"/>
    <property type="match status" value="1"/>
</dbReference>
<dbReference type="PROSITE" id="PS50110">
    <property type="entry name" value="RESPONSE_REGULATORY"/>
    <property type="match status" value="1"/>
</dbReference>
<protein>
    <submittedName>
        <fullName evidence="4">Two component transcriptional regulator, LytTR family</fullName>
    </submittedName>
</protein>
<dbReference type="InterPro" id="IPR007492">
    <property type="entry name" value="LytTR_DNA-bd_dom"/>
</dbReference>
<name>A0A1G6NAR1_9BACT</name>
<dbReference type="PROSITE" id="PS50930">
    <property type="entry name" value="HTH_LYTTR"/>
    <property type="match status" value="1"/>
</dbReference>
<reference evidence="5" key="1">
    <citation type="submission" date="2016-10" db="EMBL/GenBank/DDBJ databases">
        <authorList>
            <person name="Varghese N."/>
            <person name="Submissions S."/>
        </authorList>
    </citation>
    <scope>NUCLEOTIDE SEQUENCE [LARGE SCALE GENOMIC DNA]</scope>
    <source>
        <strain evidence="5">DSM 23095</strain>
    </source>
</reference>
<dbReference type="SMART" id="SM00448">
    <property type="entry name" value="REC"/>
    <property type="match status" value="1"/>
</dbReference>
<dbReference type="Pfam" id="PF04397">
    <property type="entry name" value="LytTR"/>
    <property type="match status" value="1"/>
</dbReference>
<dbReference type="Gene3D" id="2.40.50.1020">
    <property type="entry name" value="LytTr DNA-binding domain"/>
    <property type="match status" value="1"/>
</dbReference>
<dbReference type="STRING" id="686796.SAMN04488104_100335"/>
<evidence type="ECO:0000259" key="2">
    <source>
        <dbReference type="PROSITE" id="PS50110"/>
    </source>
</evidence>
<evidence type="ECO:0000313" key="4">
    <source>
        <dbReference type="EMBL" id="SDC64477.1"/>
    </source>
</evidence>
<keyword evidence="1" id="KW-0597">Phosphoprotein</keyword>
<organism evidence="4 5">
    <name type="scientific">Algoriphagus faecimaris</name>
    <dbReference type="NCBI Taxonomy" id="686796"/>
    <lineage>
        <taxon>Bacteria</taxon>
        <taxon>Pseudomonadati</taxon>
        <taxon>Bacteroidota</taxon>
        <taxon>Cytophagia</taxon>
        <taxon>Cytophagales</taxon>
        <taxon>Cyclobacteriaceae</taxon>
        <taxon>Algoriphagus</taxon>
    </lineage>
</organism>
<keyword evidence="5" id="KW-1185">Reference proteome</keyword>
<dbReference type="RefSeq" id="WP_087939539.1">
    <property type="nucleotide sequence ID" value="NZ_FNAC01000003.1"/>
</dbReference>
<dbReference type="OrthoDB" id="1646880at2"/>
<accession>A0A1G6NAR1</accession>
<dbReference type="InterPro" id="IPR001789">
    <property type="entry name" value="Sig_transdc_resp-reg_receiver"/>
</dbReference>
<dbReference type="PANTHER" id="PTHR37299">
    <property type="entry name" value="TRANSCRIPTIONAL REGULATOR-RELATED"/>
    <property type="match status" value="1"/>
</dbReference>
<dbReference type="Gene3D" id="3.40.50.2300">
    <property type="match status" value="1"/>
</dbReference>
<gene>
    <name evidence="4" type="ORF">SAMN04488104_100335</name>
</gene>
<dbReference type="SMART" id="SM00850">
    <property type="entry name" value="LytTR"/>
    <property type="match status" value="1"/>
</dbReference>
<evidence type="ECO:0000313" key="5">
    <source>
        <dbReference type="Proteomes" id="UP000199060"/>
    </source>
</evidence>
<dbReference type="EMBL" id="FNAC01000003">
    <property type="protein sequence ID" value="SDC64477.1"/>
    <property type="molecule type" value="Genomic_DNA"/>
</dbReference>
<feature type="modified residue" description="4-aspartylphosphate" evidence="1">
    <location>
        <position position="56"/>
    </location>
</feature>
<dbReference type="Proteomes" id="UP000199060">
    <property type="component" value="Unassembled WGS sequence"/>
</dbReference>
<dbReference type="InterPro" id="IPR011006">
    <property type="entry name" value="CheY-like_superfamily"/>
</dbReference>